<evidence type="ECO:0000313" key="9">
    <source>
        <dbReference type="Proteomes" id="UP000294856"/>
    </source>
</evidence>
<feature type="transmembrane region" description="Helical" evidence="6">
    <location>
        <begin position="340"/>
        <end position="359"/>
    </location>
</feature>
<feature type="transmembrane region" description="Helical" evidence="6">
    <location>
        <begin position="260"/>
        <end position="280"/>
    </location>
</feature>
<dbReference type="PANTHER" id="PTHR37422">
    <property type="entry name" value="TEICHURONIC ACID BIOSYNTHESIS PROTEIN TUAE"/>
    <property type="match status" value="1"/>
</dbReference>
<dbReference type="GO" id="GO:0016874">
    <property type="term" value="F:ligase activity"/>
    <property type="evidence" value="ECO:0007669"/>
    <property type="project" value="UniProtKB-KW"/>
</dbReference>
<sequence length="531" mass="55830">MSYPDPASQTPPRAPARVVIARATALLCLGAISLESVADIVPDESIFWIVTPTRSIIAIGLLAVLCTGESRWRTPADIPLALLVVSSAVANYLAGQPWSTWRGLVTIVAVYYLAVGVRRVVPDSWPAIALLALACTTIASIVALQQVVQDTPTGFCRGSLDGSHDICGADTMIRAVGTFSNPNLLATYLVLLLPVAAAASASLANMRAQLVSVGLVVLGYLAVVLTGSRGGVVAALAGLVVFAFLRRLRPGKHAMAERWVPWLLPIGATIAAAVAFVVVITRGKVGVRADVWTAAVEIAVHHPLGVGPGRAGAWLNQMIDSPEEFHHTHNLWLNYAVESGIGGLLAVVALTVIGAWIAVTGSAAGSLTAPAAAAGMCGFLAISLADHPANHQRIAYAAIAMLAILIVDQARREPDRVAIDAQPFRAVSLFDETMPLPRNILASMPAHLMPPQPGPRANAPRRNPRPRRDTPPTGPRAQQALRRDREADHPGDRWDPGVGSWVNETSARRGVIDAGGQANQGIRPGDRAGPA</sequence>
<feature type="transmembrane region" description="Helical" evidence="6">
    <location>
        <begin position="366"/>
        <end position="385"/>
    </location>
</feature>
<comment type="subcellular location">
    <subcellularLocation>
        <location evidence="1">Membrane</location>
        <topology evidence="1">Multi-pass membrane protein</topology>
    </subcellularLocation>
</comment>
<evidence type="ECO:0000256" key="4">
    <source>
        <dbReference type="ARBA" id="ARBA00023136"/>
    </source>
</evidence>
<proteinExistence type="predicted"/>
<feature type="domain" description="O-antigen ligase-related" evidence="7">
    <location>
        <begin position="215"/>
        <end position="347"/>
    </location>
</feature>
<gene>
    <name evidence="8" type="ORF">DFR71_0927</name>
</gene>
<dbReference type="EMBL" id="SMFR01000001">
    <property type="protein sequence ID" value="TCJ99941.1"/>
    <property type="molecule type" value="Genomic_DNA"/>
</dbReference>
<feature type="region of interest" description="Disordered" evidence="5">
    <location>
        <begin position="444"/>
        <end position="531"/>
    </location>
</feature>
<dbReference type="STRING" id="1210063.GCA_001612665_03424"/>
<dbReference type="InterPro" id="IPR051533">
    <property type="entry name" value="WaaL-like"/>
</dbReference>
<evidence type="ECO:0000256" key="2">
    <source>
        <dbReference type="ARBA" id="ARBA00022692"/>
    </source>
</evidence>
<feature type="transmembrane region" description="Helical" evidence="6">
    <location>
        <begin position="185"/>
        <end position="203"/>
    </location>
</feature>
<keyword evidence="8" id="KW-0436">Ligase</keyword>
<feature type="transmembrane region" description="Helical" evidence="6">
    <location>
        <begin position="128"/>
        <end position="148"/>
    </location>
</feature>
<evidence type="ECO:0000256" key="1">
    <source>
        <dbReference type="ARBA" id="ARBA00004141"/>
    </source>
</evidence>
<feature type="compositionally biased region" description="Basic and acidic residues" evidence="5">
    <location>
        <begin position="481"/>
        <end position="495"/>
    </location>
</feature>
<dbReference type="Pfam" id="PF04932">
    <property type="entry name" value="Wzy_C"/>
    <property type="match status" value="1"/>
</dbReference>
<dbReference type="RefSeq" id="WP_084472826.1">
    <property type="nucleotide sequence ID" value="NZ_SMFR01000001.1"/>
</dbReference>
<evidence type="ECO:0000256" key="6">
    <source>
        <dbReference type="SAM" id="Phobius"/>
    </source>
</evidence>
<dbReference type="AlphaFoldDB" id="A0A4R1G7P8"/>
<name>A0A4R1G7P8_9NOCA</name>
<evidence type="ECO:0000256" key="5">
    <source>
        <dbReference type="SAM" id="MobiDB-lite"/>
    </source>
</evidence>
<evidence type="ECO:0000256" key="3">
    <source>
        <dbReference type="ARBA" id="ARBA00022989"/>
    </source>
</evidence>
<feature type="transmembrane region" description="Helical" evidence="6">
    <location>
        <begin position="78"/>
        <end position="95"/>
    </location>
</feature>
<dbReference type="PANTHER" id="PTHR37422:SF13">
    <property type="entry name" value="LIPOPOLYSACCHARIDE BIOSYNTHESIS PROTEIN PA4999-RELATED"/>
    <property type="match status" value="1"/>
</dbReference>
<keyword evidence="4 6" id="KW-0472">Membrane</keyword>
<dbReference type="GO" id="GO:0016020">
    <property type="term" value="C:membrane"/>
    <property type="evidence" value="ECO:0007669"/>
    <property type="project" value="UniProtKB-SubCell"/>
</dbReference>
<accession>A0A4R1G7P8</accession>
<feature type="transmembrane region" description="Helical" evidence="6">
    <location>
        <begin position="232"/>
        <end position="248"/>
    </location>
</feature>
<organism evidence="8 9">
    <name type="scientific">Nocardia alba</name>
    <dbReference type="NCBI Taxonomy" id="225051"/>
    <lineage>
        <taxon>Bacteria</taxon>
        <taxon>Bacillati</taxon>
        <taxon>Actinomycetota</taxon>
        <taxon>Actinomycetes</taxon>
        <taxon>Mycobacteriales</taxon>
        <taxon>Nocardiaceae</taxon>
        <taxon>Nocardia</taxon>
    </lineage>
</organism>
<evidence type="ECO:0000259" key="7">
    <source>
        <dbReference type="Pfam" id="PF04932"/>
    </source>
</evidence>
<feature type="transmembrane region" description="Helical" evidence="6">
    <location>
        <begin position="101"/>
        <end position="121"/>
    </location>
</feature>
<keyword evidence="9" id="KW-1185">Reference proteome</keyword>
<protein>
    <submittedName>
        <fullName evidence="8">O-antigen ligase-like membrane protein</fullName>
    </submittedName>
</protein>
<dbReference type="OrthoDB" id="4866405at2"/>
<evidence type="ECO:0000313" key="8">
    <source>
        <dbReference type="EMBL" id="TCJ99941.1"/>
    </source>
</evidence>
<reference evidence="8 9" key="1">
    <citation type="submission" date="2019-03" db="EMBL/GenBank/DDBJ databases">
        <title>Genomic Encyclopedia of Type Strains, Phase IV (KMG-IV): sequencing the most valuable type-strain genomes for metagenomic binning, comparative biology and taxonomic classification.</title>
        <authorList>
            <person name="Goeker M."/>
        </authorList>
    </citation>
    <scope>NUCLEOTIDE SEQUENCE [LARGE SCALE GENOMIC DNA]</scope>
    <source>
        <strain evidence="8 9">DSM 44684</strain>
    </source>
</reference>
<keyword evidence="2 6" id="KW-0812">Transmembrane</keyword>
<dbReference type="InterPro" id="IPR007016">
    <property type="entry name" value="O-antigen_ligase-rel_domated"/>
</dbReference>
<feature type="transmembrane region" description="Helical" evidence="6">
    <location>
        <begin position="46"/>
        <end position="66"/>
    </location>
</feature>
<dbReference type="Proteomes" id="UP000294856">
    <property type="component" value="Unassembled WGS sequence"/>
</dbReference>
<comment type="caution">
    <text evidence="8">The sequence shown here is derived from an EMBL/GenBank/DDBJ whole genome shotgun (WGS) entry which is preliminary data.</text>
</comment>
<keyword evidence="3 6" id="KW-1133">Transmembrane helix</keyword>